<dbReference type="InterPro" id="IPR006652">
    <property type="entry name" value="Kelch_1"/>
</dbReference>
<comment type="caution">
    <text evidence="2">The sequence shown here is derived from an EMBL/GenBank/DDBJ whole genome shotgun (WGS) entry which is preliminary data.</text>
</comment>
<feature type="transmembrane region" description="Helical" evidence="1">
    <location>
        <begin position="175"/>
        <end position="198"/>
    </location>
</feature>
<sequence length="201" mass="22854">MSSNSRNCSRCFDVRERDGEVKALFFLDKTRRDTEGRRRSDLHFLDLERGEITDVLSTIASDVRYGFSVVTCGNHAYAIGGKIRRGSSYRSTNHVFRFDFKNAERGWGKITSMLYRRGFSEALAVEGKIYVFEGSGDCFGEVYDISGDIWVPLCTPSIAEYSRISRPVLLDSSDLEFWCTFMMIVLFTPITITINHGFASI</sequence>
<protein>
    <recommendedName>
        <fullName evidence="4">F-box/kelch-repeat protein</fullName>
    </recommendedName>
</protein>
<proteinExistence type="predicted"/>
<evidence type="ECO:0000256" key="1">
    <source>
        <dbReference type="SAM" id="Phobius"/>
    </source>
</evidence>
<name>A0A9D3UUU4_9ROSI</name>
<accession>A0A9D3UUU4</accession>
<reference evidence="2 3" key="1">
    <citation type="journal article" date="2021" name="Plant Biotechnol. J.">
        <title>Multi-omics assisted identification of the key and species-specific regulatory components of drought-tolerant mechanisms in Gossypium stocksii.</title>
        <authorList>
            <person name="Yu D."/>
            <person name="Ke L."/>
            <person name="Zhang D."/>
            <person name="Wu Y."/>
            <person name="Sun Y."/>
            <person name="Mei J."/>
            <person name="Sun J."/>
            <person name="Sun Y."/>
        </authorList>
    </citation>
    <scope>NUCLEOTIDE SEQUENCE [LARGE SCALE GENOMIC DNA]</scope>
    <source>
        <strain evidence="3">cv. E1</strain>
        <tissue evidence="2">Leaf</tissue>
    </source>
</reference>
<keyword evidence="1" id="KW-1133">Transmembrane helix</keyword>
<dbReference type="Pfam" id="PF01344">
    <property type="entry name" value="Kelch_1"/>
    <property type="match status" value="1"/>
</dbReference>
<keyword evidence="1" id="KW-0812">Transmembrane</keyword>
<dbReference type="SUPFAM" id="SSF117281">
    <property type="entry name" value="Kelch motif"/>
    <property type="match status" value="1"/>
</dbReference>
<gene>
    <name evidence="2" type="ORF">J1N35_035751</name>
</gene>
<dbReference type="Proteomes" id="UP000828251">
    <property type="component" value="Unassembled WGS sequence"/>
</dbReference>
<dbReference type="EMBL" id="JAIQCV010000010">
    <property type="protein sequence ID" value="KAH1057686.1"/>
    <property type="molecule type" value="Genomic_DNA"/>
</dbReference>
<evidence type="ECO:0008006" key="4">
    <source>
        <dbReference type="Google" id="ProtNLM"/>
    </source>
</evidence>
<dbReference type="OrthoDB" id="45365at2759"/>
<keyword evidence="1" id="KW-0472">Membrane</keyword>
<keyword evidence="3" id="KW-1185">Reference proteome</keyword>
<dbReference type="InterPro" id="IPR015915">
    <property type="entry name" value="Kelch-typ_b-propeller"/>
</dbReference>
<dbReference type="AlphaFoldDB" id="A0A9D3UUU4"/>
<evidence type="ECO:0000313" key="3">
    <source>
        <dbReference type="Proteomes" id="UP000828251"/>
    </source>
</evidence>
<dbReference type="Gene3D" id="2.120.10.80">
    <property type="entry name" value="Kelch-type beta propeller"/>
    <property type="match status" value="1"/>
</dbReference>
<evidence type="ECO:0000313" key="2">
    <source>
        <dbReference type="EMBL" id="KAH1057686.1"/>
    </source>
</evidence>
<organism evidence="2 3">
    <name type="scientific">Gossypium stocksii</name>
    <dbReference type="NCBI Taxonomy" id="47602"/>
    <lineage>
        <taxon>Eukaryota</taxon>
        <taxon>Viridiplantae</taxon>
        <taxon>Streptophyta</taxon>
        <taxon>Embryophyta</taxon>
        <taxon>Tracheophyta</taxon>
        <taxon>Spermatophyta</taxon>
        <taxon>Magnoliopsida</taxon>
        <taxon>eudicotyledons</taxon>
        <taxon>Gunneridae</taxon>
        <taxon>Pentapetalae</taxon>
        <taxon>rosids</taxon>
        <taxon>malvids</taxon>
        <taxon>Malvales</taxon>
        <taxon>Malvaceae</taxon>
        <taxon>Malvoideae</taxon>
        <taxon>Gossypium</taxon>
    </lineage>
</organism>